<accession>A0A2T8HJ25</accession>
<proteinExistence type="predicted"/>
<evidence type="ECO:0000313" key="1">
    <source>
        <dbReference type="EMBL" id="PVH25415.1"/>
    </source>
</evidence>
<evidence type="ECO:0008006" key="3">
    <source>
        <dbReference type="Google" id="ProtNLM"/>
    </source>
</evidence>
<dbReference type="AlphaFoldDB" id="A0A2T8HJ25"/>
<keyword evidence="2" id="KW-1185">Reference proteome</keyword>
<reference evidence="1 2" key="1">
    <citation type="submission" date="2018-04" db="EMBL/GenBank/DDBJ databases">
        <title>Sphingobacterium cortibacter sp. nov.</title>
        <authorList>
            <person name="Li Y."/>
        </authorList>
    </citation>
    <scope>NUCLEOTIDE SEQUENCE [LARGE SCALE GENOMIC DNA]</scope>
    <source>
        <strain evidence="1 2">2c-3</strain>
    </source>
</reference>
<protein>
    <recommendedName>
        <fullName evidence="3">DUF4836 family protein</fullName>
    </recommendedName>
</protein>
<dbReference type="OrthoDB" id="1288644at2"/>
<dbReference type="Proteomes" id="UP000245627">
    <property type="component" value="Unassembled WGS sequence"/>
</dbReference>
<gene>
    <name evidence="1" type="ORF">DC487_10920</name>
</gene>
<dbReference type="RefSeq" id="WP_133228521.1">
    <property type="nucleotide sequence ID" value="NZ_QDKG01000003.1"/>
</dbReference>
<dbReference type="EMBL" id="QDKG01000003">
    <property type="protein sequence ID" value="PVH25415.1"/>
    <property type="molecule type" value="Genomic_DNA"/>
</dbReference>
<evidence type="ECO:0000313" key="2">
    <source>
        <dbReference type="Proteomes" id="UP000245627"/>
    </source>
</evidence>
<organism evidence="1 2">
    <name type="scientific">Sphingobacterium corticibacter</name>
    <dbReference type="NCBI Taxonomy" id="2171749"/>
    <lineage>
        <taxon>Bacteria</taxon>
        <taxon>Pseudomonadati</taxon>
        <taxon>Bacteroidota</taxon>
        <taxon>Sphingobacteriia</taxon>
        <taxon>Sphingobacteriales</taxon>
        <taxon>Sphingobacteriaceae</taxon>
        <taxon>Sphingobacterium</taxon>
    </lineage>
</organism>
<sequence length="670" mass="76391">MKIKSIITAILLLPTILYVKAQDLISKVPAEANVLITVNTKAVFKHLAIDDVNTFFQKVGVFDTISAAGTGTFNKLEDVGIDYDSKAYFYMQSSDSVQFFGGLLPLVDADKFESLVGPDRKIEIVNGLKSIYNKDRTIRVSWDKNTAYVLGASFFEHYFERPDIVERYMLPEPVAEAYPSYDYGSDDAAVLTDSVYTEYDDWATADTTIAEDEYWEDYWADIDDSVAVLSDTSNVQIITVAPPQLPDMYDEVDSVLSQEGYADDYYLEYRRYTTTRDSMVNILLNQWIDQRMQEITTGTAPSYAKKHKVGKMGDDVIADLRLQDFGAIYQSYLPAHLLYSVVGMGKMPKIDYGIDMVSGQMVVEGNKLVIRGDATLDKEMSRYFKAIYAKKMNRKFLRYLDKDVLGFMSFAMDTEAYIKYMPQIFQRYYGPMAGRYDKYVDLTALFFDVILDEKAIGKVFKGDNLLVLHGVTPVEVSYTDYVYDEDYNYQEVEKTKTEQLPDFLWMFSSDDTRIFERLLEAGQSELKVENHDGVYALPKSYGSALQLYFLIKDGIVFVGSNQAKMQEINTNKYPGKGHKPYMQIAKKDAFSVLFNTKKAPELFDRMDIPVERQLRSTVEELGQYGDFVVRSPGMKGNKVSAELSIDFPDRKGNALAFLFDLLNEFVPTIK</sequence>
<comment type="caution">
    <text evidence="1">The sequence shown here is derived from an EMBL/GenBank/DDBJ whole genome shotgun (WGS) entry which is preliminary data.</text>
</comment>
<name>A0A2T8HJ25_9SPHI</name>